<evidence type="ECO:0000313" key="6">
    <source>
        <dbReference type="EMBL" id="SDR76745.1"/>
    </source>
</evidence>
<dbReference type="Proteomes" id="UP000243426">
    <property type="component" value="Chromosome I"/>
</dbReference>
<dbReference type="GO" id="GO:1990281">
    <property type="term" value="C:efflux pump complex"/>
    <property type="evidence" value="ECO:0007669"/>
    <property type="project" value="TreeGrafter"/>
</dbReference>
<dbReference type="STRING" id="797277.SAMN05216198_0352"/>
<feature type="domain" description="Multidrug resistance protein MdtA-like barrel-sandwich hybrid" evidence="4">
    <location>
        <begin position="60"/>
        <end position="225"/>
    </location>
</feature>
<dbReference type="Pfam" id="PF25954">
    <property type="entry name" value="Beta-barrel_RND_2"/>
    <property type="match status" value="1"/>
</dbReference>
<evidence type="ECO:0000256" key="1">
    <source>
        <dbReference type="ARBA" id="ARBA00009477"/>
    </source>
</evidence>
<keyword evidence="2" id="KW-0175">Coiled coil</keyword>
<dbReference type="PANTHER" id="PTHR30469:SF15">
    <property type="entry name" value="HLYD FAMILY OF SECRETION PROTEINS"/>
    <property type="match status" value="1"/>
</dbReference>
<gene>
    <name evidence="6" type="ORF">SAMN05216198_0352</name>
</gene>
<dbReference type="EMBL" id="LT629748">
    <property type="protein sequence ID" value="SDR76745.1"/>
    <property type="molecule type" value="Genomic_DNA"/>
</dbReference>
<accession>A0A1H1LRX4</accession>
<evidence type="ECO:0000259" key="5">
    <source>
        <dbReference type="Pfam" id="PF25954"/>
    </source>
</evidence>
<dbReference type="Gene3D" id="2.40.30.170">
    <property type="match status" value="1"/>
</dbReference>
<name>A0A1H1LRX4_9GAMM</name>
<evidence type="ECO:0000313" key="7">
    <source>
        <dbReference type="Proteomes" id="UP000243426"/>
    </source>
</evidence>
<dbReference type="NCBIfam" id="TIGR01730">
    <property type="entry name" value="RND_mfp"/>
    <property type="match status" value="1"/>
</dbReference>
<protein>
    <submittedName>
        <fullName evidence="6">HlyD family secretion protein</fullName>
    </submittedName>
</protein>
<dbReference type="AlphaFoldDB" id="A0A1H1LRX4"/>
<dbReference type="InterPro" id="IPR058625">
    <property type="entry name" value="MdtA-like_BSH"/>
</dbReference>
<dbReference type="InterPro" id="IPR006143">
    <property type="entry name" value="RND_pump_MFP"/>
</dbReference>
<feature type="domain" description="CusB-like beta-barrel" evidence="5">
    <location>
        <begin position="243"/>
        <end position="311"/>
    </location>
</feature>
<dbReference type="Gene3D" id="2.40.420.20">
    <property type="match status" value="1"/>
</dbReference>
<feature type="region of interest" description="Disordered" evidence="3">
    <location>
        <begin position="117"/>
        <end position="136"/>
    </location>
</feature>
<evidence type="ECO:0000256" key="2">
    <source>
        <dbReference type="ARBA" id="ARBA00023054"/>
    </source>
</evidence>
<evidence type="ECO:0000256" key="3">
    <source>
        <dbReference type="SAM" id="MobiDB-lite"/>
    </source>
</evidence>
<comment type="similarity">
    <text evidence="1">Belongs to the membrane fusion protein (MFP) (TC 8.A.1) family.</text>
</comment>
<dbReference type="OrthoDB" id="9806939at2"/>
<organism evidence="6 7">
    <name type="scientific">Halopseudomonas litoralis</name>
    <dbReference type="NCBI Taxonomy" id="797277"/>
    <lineage>
        <taxon>Bacteria</taxon>
        <taxon>Pseudomonadati</taxon>
        <taxon>Pseudomonadota</taxon>
        <taxon>Gammaproteobacteria</taxon>
        <taxon>Pseudomonadales</taxon>
        <taxon>Pseudomonadaceae</taxon>
        <taxon>Halopseudomonas</taxon>
    </lineage>
</organism>
<keyword evidence="7" id="KW-1185">Reference proteome</keyword>
<reference evidence="7" key="1">
    <citation type="submission" date="2016-10" db="EMBL/GenBank/DDBJ databases">
        <authorList>
            <person name="Varghese N."/>
            <person name="Submissions S."/>
        </authorList>
    </citation>
    <scope>NUCLEOTIDE SEQUENCE [LARGE SCALE GENOMIC DNA]</scope>
    <source>
        <strain evidence="7">2SM5</strain>
    </source>
</reference>
<dbReference type="Pfam" id="PF25917">
    <property type="entry name" value="BSH_RND"/>
    <property type="match status" value="1"/>
</dbReference>
<proteinExistence type="inferred from homology"/>
<dbReference type="SUPFAM" id="SSF111369">
    <property type="entry name" value="HlyD-like secretion proteins"/>
    <property type="match status" value="2"/>
</dbReference>
<dbReference type="PANTHER" id="PTHR30469">
    <property type="entry name" value="MULTIDRUG RESISTANCE PROTEIN MDTA"/>
    <property type="match status" value="1"/>
</dbReference>
<dbReference type="GO" id="GO:0015562">
    <property type="term" value="F:efflux transmembrane transporter activity"/>
    <property type="evidence" value="ECO:0007669"/>
    <property type="project" value="TreeGrafter"/>
</dbReference>
<sequence length="395" mass="43497">MSDSRPLPRWLLLLLPVVLLAAWFGWQQWQGPEVAGYQLEMHPLVQRVVASGEVDSQSLAQIGSEITGVVKARHVREGDSVKAGDLLLELRDEEQQAGLLEAQAALQQLVESERPQAQAALREAQSDLQQATRERERRDTLFQRQLVSVEQREQSRQAETSARVRRDRAQLAATAADTGGSDEQVLQQRLAAARAALEKTRIKAQVDGVVQVRQVEPGDLVQPGTMLLQIARSDSREIIVPLDEKDLGPVAIDQPALVIADAFPLNTLEARVSFIAPAVDTNRGTIDIHLQVLEPAEFLRQGMTVSVDIRTGSRQQALVLANDALQNRRGTQAEVLRWTADRQVERVPVQLGLRGTGLTEIVEGLSAGDVVLTGDIEEGQRVRVRIEPMLLGGRE</sequence>
<dbReference type="InterPro" id="IPR058792">
    <property type="entry name" value="Beta-barrel_RND_2"/>
</dbReference>
<evidence type="ECO:0000259" key="4">
    <source>
        <dbReference type="Pfam" id="PF25917"/>
    </source>
</evidence>
<dbReference type="Gene3D" id="2.40.50.100">
    <property type="match status" value="1"/>
</dbReference>
<dbReference type="Gene3D" id="1.10.287.470">
    <property type="entry name" value="Helix hairpin bin"/>
    <property type="match status" value="1"/>
</dbReference>